<feature type="transmembrane region" description="Helical" evidence="1">
    <location>
        <begin position="38"/>
        <end position="59"/>
    </location>
</feature>
<evidence type="ECO:0000313" key="2">
    <source>
        <dbReference type="EMBL" id="GAJ17715.1"/>
    </source>
</evidence>
<dbReference type="EMBL" id="BARW01036417">
    <property type="protein sequence ID" value="GAJ17715.1"/>
    <property type="molecule type" value="Genomic_DNA"/>
</dbReference>
<evidence type="ECO:0000256" key="1">
    <source>
        <dbReference type="SAM" id="Phobius"/>
    </source>
</evidence>
<name>X1VYZ0_9ZZZZ</name>
<accession>X1VYZ0</accession>
<organism evidence="2">
    <name type="scientific">marine sediment metagenome</name>
    <dbReference type="NCBI Taxonomy" id="412755"/>
    <lineage>
        <taxon>unclassified sequences</taxon>
        <taxon>metagenomes</taxon>
        <taxon>ecological metagenomes</taxon>
    </lineage>
</organism>
<proteinExistence type="predicted"/>
<keyword evidence="1" id="KW-0472">Membrane</keyword>
<protein>
    <submittedName>
        <fullName evidence="2">Uncharacterized protein</fullName>
    </submittedName>
</protein>
<keyword evidence="1" id="KW-0812">Transmembrane</keyword>
<gene>
    <name evidence="2" type="ORF">S12H4_56525</name>
</gene>
<sequence>MFKIVEDVAVPLGVVGADFGTEYLDRDKTAEETKVNPIIGTALFAAGYILSALGIGGNYTKNMGIASMNWGIHSIKSLVETRGIAMGGRTSSRLAMHRKVASSTIVSPATTRTEETVSLITP</sequence>
<reference evidence="2" key="1">
    <citation type="journal article" date="2014" name="Front. Microbiol.">
        <title>High frequency of phylogenetically diverse reductive dehalogenase-homologous genes in deep subseafloor sedimentary metagenomes.</title>
        <authorList>
            <person name="Kawai M."/>
            <person name="Futagami T."/>
            <person name="Toyoda A."/>
            <person name="Takaki Y."/>
            <person name="Nishi S."/>
            <person name="Hori S."/>
            <person name="Arai W."/>
            <person name="Tsubouchi T."/>
            <person name="Morono Y."/>
            <person name="Uchiyama I."/>
            <person name="Ito T."/>
            <person name="Fujiyama A."/>
            <person name="Inagaki F."/>
            <person name="Takami H."/>
        </authorList>
    </citation>
    <scope>NUCLEOTIDE SEQUENCE</scope>
    <source>
        <strain evidence="2">Expedition CK06-06</strain>
    </source>
</reference>
<comment type="caution">
    <text evidence="2">The sequence shown here is derived from an EMBL/GenBank/DDBJ whole genome shotgun (WGS) entry which is preliminary data.</text>
</comment>
<dbReference type="AlphaFoldDB" id="X1VYZ0"/>
<keyword evidence="1" id="KW-1133">Transmembrane helix</keyword>